<gene>
    <name evidence="5" type="ORF">SAMN05216180_1491</name>
</gene>
<dbReference type="CDD" id="cd02440">
    <property type="entry name" value="AdoMet_MTases"/>
    <property type="match status" value="1"/>
</dbReference>
<keyword evidence="1" id="KW-0479">Metal-binding</keyword>
<proteinExistence type="predicted"/>
<name>A0A1H8AU58_9FIRM</name>
<keyword evidence="6" id="KW-1185">Reference proteome</keyword>
<accession>A0A1H8AU58</accession>
<dbReference type="RefSeq" id="WP_092753167.1">
    <property type="nucleotide sequence ID" value="NZ_FOCG01000001.1"/>
</dbReference>
<feature type="binding site" evidence="1">
    <location>
        <position position="6"/>
    </location>
    <ligand>
        <name>Zn(2+)</name>
        <dbReference type="ChEBI" id="CHEBI:29105"/>
    </ligand>
</feature>
<dbReference type="InterPro" id="IPR016718">
    <property type="entry name" value="rRNA_m1G-MeTrfase_A_prd"/>
</dbReference>
<organism evidence="5 6">
    <name type="scientific">Hydrogenoanaerobacterium saccharovorans</name>
    <dbReference type="NCBI Taxonomy" id="474960"/>
    <lineage>
        <taxon>Bacteria</taxon>
        <taxon>Bacillati</taxon>
        <taxon>Bacillota</taxon>
        <taxon>Clostridia</taxon>
        <taxon>Eubacteriales</taxon>
        <taxon>Oscillospiraceae</taxon>
        <taxon>Hydrogenoanaerobacterium</taxon>
    </lineage>
</organism>
<dbReference type="Proteomes" id="UP000199158">
    <property type="component" value="Unassembled WGS sequence"/>
</dbReference>
<feature type="binding site" evidence="1">
    <location>
        <position position="9"/>
    </location>
    <ligand>
        <name>Zn(2+)</name>
        <dbReference type="ChEBI" id="CHEBI:29105"/>
    </ligand>
</feature>
<sequence length="275" mass="31163">MSFYLCPICKTAFSRQGNSLKCPQNHTFDISSAGYVNLLRNESKKCVVPGDSKEMCVSRNHFLSKHYYRCLAEGIAQTVADLAAALPAPVVVDAACGEGYYTTAIYKKLTEYGKVPAVGGIDISKYALKYAGKRCKGIHFATASIFDMPLPSDFADVVTNIFAPVANEEFHRVLNSGGYMVIVGPGERHLWELKEFLYETPYLNEPKHYSFDGFTFVKKLHFEDKIHISCNEDILNLFAMTPYFWKTSQDATQRLQQLKMMDIQISFELHIFRKQ</sequence>
<evidence type="ECO:0000313" key="5">
    <source>
        <dbReference type="EMBL" id="SEM73047.1"/>
    </source>
</evidence>
<keyword evidence="1" id="KW-0862">Zinc</keyword>
<feature type="binding site" evidence="2">
    <location>
        <begin position="98"/>
        <end position="99"/>
    </location>
    <ligand>
        <name>S-adenosyl-L-methionine</name>
        <dbReference type="ChEBI" id="CHEBI:59789"/>
    </ligand>
</feature>
<feature type="domain" description="Methyltransferase" evidence="3">
    <location>
        <begin position="90"/>
        <end position="186"/>
    </location>
</feature>
<dbReference type="OrthoDB" id="5522265at2"/>
<reference evidence="5 6" key="1">
    <citation type="submission" date="2016-10" db="EMBL/GenBank/DDBJ databases">
        <authorList>
            <person name="de Groot N.N."/>
        </authorList>
    </citation>
    <scope>NUCLEOTIDE SEQUENCE [LARGE SCALE GENOMIC DNA]</scope>
    <source>
        <strain evidence="5 6">CGMCC 1.5070</strain>
    </source>
</reference>
<dbReference type="GO" id="GO:0046872">
    <property type="term" value="F:metal ion binding"/>
    <property type="evidence" value="ECO:0007669"/>
    <property type="project" value="UniProtKB-KW"/>
</dbReference>
<dbReference type="InterPro" id="IPR048647">
    <property type="entry name" value="RlmA_N"/>
</dbReference>
<dbReference type="STRING" id="474960.SAMN05216180_1491"/>
<dbReference type="PIRSF" id="PIRSF018249">
    <property type="entry name" value="MyrA_prd"/>
    <property type="match status" value="1"/>
</dbReference>
<dbReference type="SUPFAM" id="SSF53335">
    <property type="entry name" value="S-adenosyl-L-methionine-dependent methyltransferases"/>
    <property type="match status" value="1"/>
</dbReference>
<feature type="domain" description="23S rRNA (guanine(745)-N(1))-methyltransferase N-terminal" evidence="4">
    <location>
        <begin position="4"/>
        <end position="44"/>
    </location>
</feature>
<evidence type="ECO:0000256" key="1">
    <source>
        <dbReference type="PIRSR" id="PIRSR018249-1"/>
    </source>
</evidence>
<evidence type="ECO:0000256" key="2">
    <source>
        <dbReference type="PIRSR" id="PIRSR018249-2"/>
    </source>
</evidence>
<dbReference type="InterPro" id="IPR029063">
    <property type="entry name" value="SAM-dependent_MTases_sf"/>
</dbReference>
<dbReference type="InterPro" id="IPR025714">
    <property type="entry name" value="Methyltranfer_dom"/>
</dbReference>
<dbReference type="GO" id="GO:0032259">
    <property type="term" value="P:methylation"/>
    <property type="evidence" value="ECO:0007669"/>
    <property type="project" value="UniProtKB-KW"/>
</dbReference>
<evidence type="ECO:0000313" key="6">
    <source>
        <dbReference type="Proteomes" id="UP000199158"/>
    </source>
</evidence>
<evidence type="ECO:0000259" key="4">
    <source>
        <dbReference type="Pfam" id="PF21302"/>
    </source>
</evidence>
<evidence type="ECO:0000259" key="3">
    <source>
        <dbReference type="Pfam" id="PF13847"/>
    </source>
</evidence>
<dbReference type="AlphaFoldDB" id="A0A1H8AU58"/>
<feature type="binding site" evidence="1">
    <location>
        <position position="22"/>
    </location>
    <ligand>
        <name>Zn(2+)</name>
        <dbReference type="ChEBI" id="CHEBI:29105"/>
    </ligand>
</feature>
<dbReference type="Pfam" id="PF13847">
    <property type="entry name" value="Methyltransf_31"/>
    <property type="match status" value="1"/>
</dbReference>
<dbReference type="GO" id="GO:0008168">
    <property type="term" value="F:methyltransferase activity"/>
    <property type="evidence" value="ECO:0007669"/>
    <property type="project" value="UniProtKB-KW"/>
</dbReference>
<dbReference type="EMBL" id="FOCG01000001">
    <property type="protein sequence ID" value="SEM73047.1"/>
    <property type="molecule type" value="Genomic_DNA"/>
</dbReference>
<protein>
    <submittedName>
        <fullName evidence="5">Predicted 23S rRNA m(1)G methyltransferase</fullName>
    </submittedName>
</protein>
<dbReference type="Pfam" id="PF21302">
    <property type="entry name" value="Zn_ribbon_RlmA"/>
    <property type="match status" value="1"/>
</dbReference>
<keyword evidence="5" id="KW-0808">Transferase</keyword>
<keyword evidence="5" id="KW-0489">Methyltransferase</keyword>
<feature type="binding site" evidence="2">
    <location>
        <position position="68"/>
    </location>
    <ligand>
        <name>S-adenosyl-L-methionine</name>
        <dbReference type="ChEBI" id="CHEBI:59789"/>
    </ligand>
</feature>
<feature type="binding site" evidence="2">
    <location>
        <position position="189"/>
    </location>
    <ligand>
        <name>S-adenosyl-L-methionine</name>
        <dbReference type="ChEBI" id="CHEBI:59789"/>
    </ligand>
</feature>
<dbReference type="Gene3D" id="3.40.50.150">
    <property type="entry name" value="Vaccinia Virus protein VP39"/>
    <property type="match status" value="1"/>
</dbReference>
<keyword evidence="2" id="KW-0949">S-adenosyl-L-methionine</keyword>
<feature type="binding site" evidence="1">
    <location>
        <position position="26"/>
    </location>
    <ligand>
        <name>Zn(2+)</name>
        <dbReference type="ChEBI" id="CHEBI:29105"/>
    </ligand>
</feature>